<proteinExistence type="predicted"/>
<feature type="signal peptide" evidence="2">
    <location>
        <begin position="1"/>
        <end position="19"/>
    </location>
</feature>
<dbReference type="InterPro" id="IPR031778">
    <property type="entry name" value="Sortilin_N"/>
</dbReference>
<dbReference type="SUPFAM" id="SSF110296">
    <property type="entry name" value="Oligoxyloglucan reducing end-specific cellobiohydrolase"/>
    <property type="match status" value="1"/>
</dbReference>
<dbReference type="InterPro" id="IPR015943">
    <property type="entry name" value="WD40/YVTN_repeat-like_dom_sf"/>
</dbReference>
<organism evidence="4 5">
    <name type="scientific">Mucilaginibacter aquariorum</name>
    <dbReference type="NCBI Taxonomy" id="2967225"/>
    <lineage>
        <taxon>Bacteria</taxon>
        <taxon>Pseudomonadati</taxon>
        <taxon>Bacteroidota</taxon>
        <taxon>Sphingobacteriia</taxon>
        <taxon>Sphingobacteriales</taxon>
        <taxon>Sphingobacteriaceae</taxon>
        <taxon>Mucilaginibacter</taxon>
    </lineage>
</organism>
<dbReference type="SUPFAM" id="SSF63825">
    <property type="entry name" value="YWTD domain"/>
    <property type="match status" value="1"/>
</dbReference>
<name>A0ABT1T7H6_9SPHI</name>
<accession>A0ABT1T7H6</accession>
<evidence type="ECO:0000313" key="4">
    <source>
        <dbReference type="EMBL" id="MCQ6960186.1"/>
    </source>
</evidence>
<feature type="chain" id="PRO_5046624678" evidence="2">
    <location>
        <begin position="20"/>
        <end position="665"/>
    </location>
</feature>
<gene>
    <name evidence="4" type="ORF">NPE20_19560</name>
</gene>
<dbReference type="RefSeq" id="WP_256540373.1">
    <property type="nucleotide sequence ID" value="NZ_JANHOH010000006.1"/>
</dbReference>
<protein>
    <submittedName>
        <fullName evidence="4">YCF48-related protein</fullName>
    </submittedName>
</protein>
<evidence type="ECO:0000256" key="2">
    <source>
        <dbReference type="SAM" id="SignalP"/>
    </source>
</evidence>
<dbReference type="Pfam" id="PF15902">
    <property type="entry name" value="Sortilin-Vps10"/>
    <property type="match status" value="1"/>
</dbReference>
<dbReference type="Proteomes" id="UP001204376">
    <property type="component" value="Unassembled WGS sequence"/>
</dbReference>
<comment type="caution">
    <text evidence="4">The sequence shown here is derived from an EMBL/GenBank/DDBJ whole genome shotgun (WGS) entry which is preliminary data.</text>
</comment>
<sequence>MRKALTLLFFLLPWVSVFCQDKYSARLPVSGWVTELGVSPSEEIWIATKAGNVYFTKHIGDTWDIGPYGSLDFVSTTSGMTFERINFFSEDDLMISGFIQEDGRQNFVYWSGNHGRDWQKIIFGASSWIDAAYINDNGKAWMSGSSQLIYYTSDKGKTWQSFDKVEQTGNLRFVTVHFAKDEITGLFGSTWNVLYKTTDNCKTWQKIPTPLTQKKYKRINSNERPEIYKVRIIGDYSVVNQQGRVFITKSNIIDWKYLPDAANFEVTEQDELYVVNKDLSVSLFDPQFNKIWDSAKHLDKQPVALAVRHGKLFAYDSDKIYNISPKEFIASDLLTNQIPIPEPDLKVTLTGEDYGFSGSDILRFDKDKKQWYRFMTVNFNIANACTLNRNLIIADGSLKQYYRVDVTNKRIEDFDLPKTLYDPDQIVEMHFERGYQGCFASGNSIRSYIKKGGNFVLRQKTSTPAYLENIKSIFTQEEVFTLAGIIDNSRSLNASLTDLNISAADILAYKKIIDGEKKKIKKSEVPSFDFNNFYAFPGDDIDLEFYKNVADSLSFIPEQDINDVFLRSESIFSTTTVWRRVIFVLKNGEKLIAENFDYKPNYLFTPWVVTYNGLKFKSSSIKFGQQVEKITGGRFFENTEVSKKSYAIFKIADYLYRRKLDKEQL</sequence>
<dbReference type="EMBL" id="JANHOH010000006">
    <property type="protein sequence ID" value="MCQ6960186.1"/>
    <property type="molecule type" value="Genomic_DNA"/>
</dbReference>
<evidence type="ECO:0000313" key="5">
    <source>
        <dbReference type="Proteomes" id="UP001204376"/>
    </source>
</evidence>
<dbReference type="Gene3D" id="2.130.10.10">
    <property type="entry name" value="YVTN repeat-like/Quinoprotein amine dehydrogenase"/>
    <property type="match status" value="1"/>
</dbReference>
<evidence type="ECO:0000259" key="3">
    <source>
        <dbReference type="Pfam" id="PF15902"/>
    </source>
</evidence>
<evidence type="ECO:0000256" key="1">
    <source>
        <dbReference type="ARBA" id="ARBA00022737"/>
    </source>
</evidence>
<keyword evidence="2" id="KW-0732">Signal</keyword>
<reference evidence="4 5" key="1">
    <citation type="submission" date="2022-07" db="EMBL/GenBank/DDBJ databases">
        <title>Mucilaginibacter sp. JC4.</title>
        <authorList>
            <person name="Le V."/>
            <person name="Ko S.-R."/>
            <person name="Ahn C.-Y."/>
            <person name="Oh H.-M."/>
        </authorList>
    </citation>
    <scope>NUCLEOTIDE SEQUENCE [LARGE SCALE GENOMIC DNA]</scope>
    <source>
        <strain evidence="4 5">JC4</strain>
    </source>
</reference>
<keyword evidence="1" id="KW-0677">Repeat</keyword>
<keyword evidence="5" id="KW-1185">Reference proteome</keyword>
<feature type="domain" description="Sortilin N-terminal" evidence="3">
    <location>
        <begin position="108"/>
        <end position="229"/>
    </location>
</feature>